<keyword evidence="6" id="KW-1185">Reference proteome</keyword>
<dbReference type="Pfam" id="PF00392">
    <property type="entry name" value="GntR"/>
    <property type="match status" value="1"/>
</dbReference>
<dbReference type="Pfam" id="PF07729">
    <property type="entry name" value="FCD"/>
    <property type="match status" value="1"/>
</dbReference>
<evidence type="ECO:0000259" key="4">
    <source>
        <dbReference type="PROSITE" id="PS50949"/>
    </source>
</evidence>
<dbReference type="Gene3D" id="1.10.10.10">
    <property type="entry name" value="Winged helix-like DNA-binding domain superfamily/Winged helix DNA-binding domain"/>
    <property type="match status" value="1"/>
</dbReference>
<dbReference type="InterPro" id="IPR008920">
    <property type="entry name" value="TF_FadR/GntR_C"/>
</dbReference>
<dbReference type="SMART" id="SM00345">
    <property type="entry name" value="HTH_GNTR"/>
    <property type="match status" value="1"/>
</dbReference>
<comment type="caution">
    <text evidence="5">The sequence shown here is derived from an EMBL/GenBank/DDBJ whole genome shotgun (WGS) entry which is preliminary data.</text>
</comment>
<sequence>MQAFTDIQSKSLSAQIYSQLRYQLMAARMQPGVRLKIRELAQSLGTSETPVREALLQLVRDGALEMKPGYYIRVRRLTLNEYLETREIRLMLEPHAAVKALPHVDKAFIEQLEKVHETLIRAEADKDYPAALLANYEFHFLIYRRSGMPQLIEILERLWIQIGPLLNYLYPFGHPSYDGPHQHLHILEALRKRDAEALAEAFRADLIEGGRAFVRYLESIEPEATQ</sequence>
<protein>
    <submittedName>
        <fullName evidence="5">GntR family transcriptional regulator</fullName>
    </submittedName>
</protein>
<dbReference type="Gene3D" id="1.20.120.530">
    <property type="entry name" value="GntR ligand-binding domain-like"/>
    <property type="match status" value="1"/>
</dbReference>
<keyword evidence="3" id="KW-0804">Transcription</keyword>
<name>A0ABS5RSA5_9HYPH</name>
<dbReference type="Proteomes" id="UP001297272">
    <property type="component" value="Unassembled WGS sequence"/>
</dbReference>
<dbReference type="PANTHER" id="PTHR43537">
    <property type="entry name" value="TRANSCRIPTIONAL REGULATOR, GNTR FAMILY"/>
    <property type="match status" value="1"/>
</dbReference>
<dbReference type="PANTHER" id="PTHR43537:SF39">
    <property type="entry name" value="HTH-TYPE TRANSCRIPTIONAL REGULATOR MCBR"/>
    <property type="match status" value="1"/>
</dbReference>
<keyword evidence="1" id="KW-0805">Transcription regulation</keyword>
<dbReference type="InterPro" id="IPR000524">
    <property type="entry name" value="Tscrpt_reg_HTH_GntR"/>
</dbReference>
<dbReference type="RefSeq" id="WP_213983305.1">
    <property type="nucleotide sequence ID" value="NZ_JAFMNX010000001.1"/>
</dbReference>
<keyword evidence="2" id="KW-0238">DNA-binding</keyword>
<evidence type="ECO:0000256" key="2">
    <source>
        <dbReference type="ARBA" id="ARBA00023125"/>
    </source>
</evidence>
<dbReference type="InterPro" id="IPR036388">
    <property type="entry name" value="WH-like_DNA-bd_sf"/>
</dbReference>
<dbReference type="SMART" id="SM00895">
    <property type="entry name" value="FCD"/>
    <property type="match status" value="1"/>
</dbReference>
<proteinExistence type="predicted"/>
<evidence type="ECO:0000256" key="3">
    <source>
        <dbReference type="ARBA" id="ARBA00023163"/>
    </source>
</evidence>
<evidence type="ECO:0000313" key="6">
    <source>
        <dbReference type="Proteomes" id="UP001297272"/>
    </source>
</evidence>
<dbReference type="SUPFAM" id="SSF48008">
    <property type="entry name" value="GntR ligand-binding domain-like"/>
    <property type="match status" value="1"/>
</dbReference>
<reference evidence="5 6" key="1">
    <citation type="submission" date="2021-03" db="EMBL/GenBank/DDBJ databases">
        <title>Tianweitania aestuarii sp. nov., isolated from a tidal flat.</title>
        <authorList>
            <person name="Park S."/>
            <person name="Yoon J.-H."/>
        </authorList>
    </citation>
    <scope>NUCLEOTIDE SEQUENCE [LARGE SCALE GENOMIC DNA]</scope>
    <source>
        <strain evidence="5 6">BSSL-BM11</strain>
    </source>
</reference>
<dbReference type="SUPFAM" id="SSF46785">
    <property type="entry name" value="Winged helix' DNA-binding domain"/>
    <property type="match status" value="1"/>
</dbReference>
<dbReference type="EMBL" id="JAFMNX010000001">
    <property type="protein sequence ID" value="MBS9719690.1"/>
    <property type="molecule type" value="Genomic_DNA"/>
</dbReference>
<dbReference type="InterPro" id="IPR036390">
    <property type="entry name" value="WH_DNA-bd_sf"/>
</dbReference>
<dbReference type="PROSITE" id="PS50949">
    <property type="entry name" value="HTH_GNTR"/>
    <property type="match status" value="1"/>
</dbReference>
<feature type="domain" description="HTH gntR-type" evidence="4">
    <location>
        <begin position="10"/>
        <end position="77"/>
    </location>
</feature>
<dbReference type="InterPro" id="IPR011711">
    <property type="entry name" value="GntR_C"/>
</dbReference>
<gene>
    <name evidence="5" type="ORF">JYU29_03200</name>
</gene>
<organism evidence="5 6">
    <name type="scientific">Tianweitania aestuarii</name>
    <dbReference type="NCBI Taxonomy" id="2814886"/>
    <lineage>
        <taxon>Bacteria</taxon>
        <taxon>Pseudomonadati</taxon>
        <taxon>Pseudomonadota</taxon>
        <taxon>Alphaproteobacteria</taxon>
        <taxon>Hyphomicrobiales</taxon>
        <taxon>Phyllobacteriaceae</taxon>
        <taxon>Tianweitania</taxon>
    </lineage>
</organism>
<accession>A0ABS5RSA5</accession>
<evidence type="ECO:0000256" key="1">
    <source>
        <dbReference type="ARBA" id="ARBA00023015"/>
    </source>
</evidence>
<evidence type="ECO:0000313" key="5">
    <source>
        <dbReference type="EMBL" id="MBS9719690.1"/>
    </source>
</evidence>